<organism evidence="2 3">
    <name type="scientific">Bacteroides thetaiotaomicron</name>
    <dbReference type="NCBI Taxonomy" id="818"/>
    <lineage>
        <taxon>Bacteria</taxon>
        <taxon>Pseudomonadati</taxon>
        <taxon>Bacteroidota</taxon>
        <taxon>Bacteroidia</taxon>
        <taxon>Bacteroidales</taxon>
        <taxon>Bacteroidaceae</taxon>
        <taxon>Bacteroides</taxon>
    </lineage>
</organism>
<evidence type="ECO:0000313" key="1">
    <source>
        <dbReference type="EMBL" id="CUP16422.1"/>
    </source>
</evidence>
<dbReference type="KEGG" id="btho:Btheta7330_00077"/>
<accession>I0PZA8</accession>
<dbReference type="EMBL" id="CZBI01000003">
    <property type="protein sequence ID" value="CUQ00605.1"/>
    <property type="molecule type" value="Genomic_DNA"/>
</dbReference>
<reference evidence="3 4" key="1">
    <citation type="submission" date="2015-09" db="EMBL/GenBank/DDBJ databases">
        <authorList>
            <consortium name="Pathogen Informatics"/>
        </authorList>
    </citation>
    <scope>NUCLEOTIDE SEQUENCE [LARGE SCALE GENOMIC DNA]</scope>
    <source>
        <strain evidence="1 4">2789STDY5834899</strain>
        <strain evidence="2 3">2789STDY5834945</strain>
    </source>
</reference>
<dbReference type="AlphaFoldDB" id="A0A0P0EP16"/>
<gene>
    <name evidence="1" type="ORF">ERS852511_01319</name>
    <name evidence="2" type="ORF">ERS852557_02444</name>
</gene>
<accession>A0A0P0EP16</accession>
<protein>
    <submittedName>
        <fullName evidence="2">Uncharacterized protein</fullName>
    </submittedName>
</protein>
<evidence type="ECO:0000313" key="3">
    <source>
        <dbReference type="Proteomes" id="UP000095541"/>
    </source>
</evidence>
<dbReference type="EMBL" id="CZAP01000003">
    <property type="protein sequence ID" value="CUP16422.1"/>
    <property type="molecule type" value="Genomic_DNA"/>
</dbReference>
<dbReference type="Proteomes" id="UP000095576">
    <property type="component" value="Unassembled WGS sequence"/>
</dbReference>
<evidence type="ECO:0000313" key="4">
    <source>
        <dbReference type="Proteomes" id="UP000095576"/>
    </source>
</evidence>
<dbReference type="PATRIC" id="fig|818.23.peg.81"/>
<dbReference type="Proteomes" id="UP000095541">
    <property type="component" value="Unassembled WGS sequence"/>
</dbReference>
<name>A0A0P0EP16_BACT4</name>
<proteinExistence type="predicted"/>
<sequence length="37" mass="4246">MGLSGRIKGRYVAFFFFKVLHLYARPLLTKAMDGRNA</sequence>
<evidence type="ECO:0000313" key="2">
    <source>
        <dbReference type="EMBL" id="CUQ00605.1"/>
    </source>
</evidence>